<organism evidence="3 4">
    <name type="scientific">Actinopolyspora righensis</name>
    <dbReference type="NCBI Taxonomy" id="995060"/>
    <lineage>
        <taxon>Bacteria</taxon>
        <taxon>Bacillati</taxon>
        <taxon>Actinomycetota</taxon>
        <taxon>Actinomycetes</taxon>
        <taxon>Actinopolysporales</taxon>
        <taxon>Actinopolysporaceae</taxon>
        <taxon>Actinopolyspora</taxon>
        <taxon>Actinopolyspora alba group</taxon>
    </lineage>
</organism>
<dbReference type="GO" id="GO:0008270">
    <property type="term" value="F:zinc ion binding"/>
    <property type="evidence" value="ECO:0007669"/>
    <property type="project" value="TreeGrafter"/>
</dbReference>
<evidence type="ECO:0000313" key="3">
    <source>
        <dbReference type="EMBL" id="SFT33817.1"/>
    </source>
</evidence>
<accession>A0A1I6X6H5</accession>
<dbReference type="InterPro" id="IPR016195">
    <property type="entry name" value="Pol/histidinol_Pase-like"/>
</dbReference>
<dbReference type="AlphaFoldDB" id="A0A1I6X6H5"/>
<name>A0A1I6X6H5_9ACTN</name>
<protein>
    <submittedName>
        <fullName evidence="3">Putative hydrolase</fullName>
    </submittedName>
</protein>
<dbReference type="PANTHER" id="PTHR36928">
    <property type="entry name" value="PHOSPHATASE YCDX-RELATED"/>
    <property type="match status" value="1"/>
</dbReference>
<dbReference type="EMBL" id="FPAT01000001">
    <property type="protein sequence ID" value="SFT33817.1"/>
    <property type="molecule type" value="Genomic_DNA"/>
</dbReference>
<dbReference type="InterPro" id="IPR003141">
    <property type="entry name" value="Pol/His_phosphatase_N"/>
</dbReference>
<proteinExistence type="predicted"/>
<evidence type="ECO:0000259" key="2">
    <source>
        <dbReference type="SMART" id="SM00481"/>
    </source>
</evidence>
<evidence type="ECO:0000256" key="1">
    <source>
        <dbReference type="SAM" id="MobiDB-lite"/>
    </source>
</evidence>
<dbReference type="SUPFAM" id="SSF89550">
    <property type="entry name" value="PHP domain-like"/>
    <property type="match status" value="1"/>
</dbReference>
<dbReference type="InterPro" id="IPR050243">
    <property type="entry name" value="PHP_phosphatase"/>
</dbReference>
<keyword evidence="3" id="KW-0378">Hydrolase</keyword>
<dbReference type="InterPro" id="IPR004013">
    <property type="entry name" value="PHP_dom"/>
</dbReference>
<reference evidence="4" key="1">
    <citation type="submission" date="2016-10" db="EMBL/GenBank/DDBJ databases">
        <authorList>
            <person name="Varghese N."/>
            <person name="Submissions S."/>
        </authorList>
    </citation>
    <scope>NUCLEOTIDE SEQUENCE [LARGE SCALE GENOMIC DNA]</scope>
    <source>
        <strain evidence="4">DSM 45501</strain>
    </source>
</reference>
<dbReference type="GO" id="GO:0042578">
    <property type="term" value="F:phosphoric ester hydrolase activity"/>
    <property type="evidence" value="ECO:0007669"/>
    <property type="project" value="TreeGrafter"/>
</dbReference>
<dbReference type="Proteomes" id="UP000199165">
    <property type="component" value="Unassembled WGS sequence"/>
</dbReference>
<dbReference type="GO" id="GO:0005829">
    <property type="term" value="C:cytosol"/>
    <property type="evidence" value="ECO:0007669"/>
    <property type="project" value="TreeGrafter"/>
</dbReference>
<dbReference type="PANTHER" id="PTHR36928:SF1">
    <property type="entry name" value="PHOSPHATASE YCDX-RELATED"/>
    <property type="match status" value="1"/>
</dbReference>
<dbReference type="RefSeq" id="WP_092972860.1">
    <property type="nucleotide sequence ID" value="NZ_FPAT01000001.1"/>
</dbReference>
<dbReference type="STRING" id="995060.SAMN04487904_101245"/>
<feature type="domain" description="Polymerase/histidinol phosphatase N-terminal" evidence="2">
    <location>
        <begin position="17"/>
        <end position="88"/>
    </location>
</feature>
<keyword evidence="4" id="KW-1185">Reference proteome</keyword>
<dbReference type="SMART" id="SM00481">
    <property type="entry name" value="POLIIIAc"/>
    <property type="match status" value="1"/>
</dbReference>
<evidence type="ECO:0000313" key="4">
    <source>
        <dbReference type="Proteomes" id="UP000199165"/>
    </source>
</evidence>
<sequence length="265" mass="28193">MSGTETVREPRTEPLRADHHTHTRFSDGRDSLERTVEAASAAGLRALFVTDHVRADTSWLPAYTAAVRAVDSAAPLAVVCGVETKIVDTSGALDLPADTRGVAHIAIADHRFPLTKGSAHPDTVRELLHQRRLTATEAVESLIEATVRAVTAVAERADGGRGVTGHVAHPFSVLPKVGLTEEEIPPAALLRLARACRVTNIGVEVNEKWRCPSLPTALELHRAGVSLVAGSDAHEADSVGRWEYTASVFEALSGCGTDSTPPERS</sequence>
<dbReference type="Gene3D" id="3.20.20.140">
    <property type="entry name" value="Metal-dependent hydrolases"/>
    <property type="match status" value="1"/>
</dbReference>
<dbReference type="Pfam" id="PF02811">
    <property type="entry name" value="PHP"/>
    <property type="match status" value="1"/>
</dbReference>
<feature type="region of interest" description="Disordered" evidence="1">
    <location>
        <begin position="1"/>
        <end position="31"/>
    </location>
</feature>
<gene>
    <name evidence="3" type="ORF">SAMN04487904_101245</name>
</gene>